<organism evidence="1">
    <name type="scientific">Anguilla anguilla</name>
    <name type="common">European freshwater eel</name>
    <name type="synonym">Muraena anguilla</name>
    <dbReference type="NCBI Taxonomy" id="7936"/>
    <lineage>
        <taxon>Eukaryota</taxon>
        <taxon>Metazoa</taxon>
        <taxon>Chordata</taxon>
        <taxon>Craniata</taxon>
        <taxon>Vertebrata</taxon>
        <taxon>Euteleostomi</taxon>
        <taxon>Actinopterygii</taxon>
        <taxon>Neopterygii</taxon>
        <taxon>Teleostei</taxon>
        <taxon>Anguilliformes</taxon>
        <taxon>Anguillidae</taxon>
        <taxon>Anguilla</taxon>
    </lineage>
</organism>
<accession>A0A0E9PQQ1</accession>
<dbReference type="EMBL" id="GBXM01101763">
    <property type="protein sequence ID" value="JAH06814.1"/>
    <property type="molecule type" value="Transcribed_RNA"/>
</dbReference>
<reference evidence="1" key="1">
    <citation type="submission" date="2014-11" db="EMBL/GenBank/DDBJ databases">
        <authorList>
            <person name="Amaro Gonzalez C."/>
        </authorList>
    </citation>
    <scope>NUCLEOTIDE SEQUENCE</scope>
</reference>
<dbReference type="AlphaFoldDB" id="A0A0E9PQQ1"/>
<evidence type="ECO:0000313" key="1">
    <source>
        <dbReference type="EMBL" id="JAH06814.1"/>
    </source>
</evidence>
<protein>
    <submittedName>
        <fullName evidence="1">Uncharacterized protein</fullName>
    </submittedName>
</protein>
<name>A0A0E9PQQ1_ANGAN</name>
<sequence length="35" mass="3988">MVQISKSANILRLLHRGLKDKISHVSVTTRSRVRS</sequence>
<reference evidence="1" key="2">
    <citation type="journal article" date="2015" name="Fish Shellfish Immunol.">
        <title>Early steps in the European eel (Anguilla anguilla)-Vibrio vulnificus interaction in the gills: Role of the RtxA13 toxin.</title>
        <authorList>
            <person name="Callol A."/>
            <person name="Pajuelo D."/>
            <person name="Ebbesson L."/>
            <person name="Teles M."/>
            <person name="MacKenzie S."/>
            <person name="Amaro C."/>
        </authorList>
    </citation>
    <scope>NUCLEOTIDE SEQUENCE</scope>
</reference>
<proteinExistence type="predicted"/>